<gene>
    <name evidence="1" type="ORF">PMEA_00028135</name>
</gene>
<organism evidence="1 2">
    <name type="scientific">Pocillopora meandrina</name>
    <dbReference type="NCBI Taxonomy" id="46732"/>
    <lineage>
        <taxon>Eukaryota</taxon>
        <taxon>Metazoa</taxon>
        <taxon>Cnidaria</taxon>
        <taxon>Anthozoa</taxon>
        <taxon>Hexacorallia</taxon>
        <taxon>Scleractinia</taxon>
        <taxon>Astrocoeniina</taxon>
        <taxon>Pocilloporidae</taxon>
        <taxon>Pocillopora</taxon>
    </lineage>
</organism>
<proteinExistence type="predicted"/>
<accession>A0AAU9XRU1</accession>
<dbReference type="EMBL" id="CALNXJ010000058">
    <property type="protein sequence ID" value="CAH3155637.1"/>
    <property type="molecule type" value="Genomic_DNA"/>
</dbReference>
<evidence type="ECO:0000313" key="2">
    <source>
        <dbReference type="Proteomes" id="UP001159428"/>
    </source>
</evidence>
<keyword evidence="2" id="KW-1185">Reference proteome</keyword>
<name>A0AAU9XRU1_9CNID</name>
<dbReference type="Proteomes" id="UP001159428">
    <property type="component" value="Unassembled WGS sequence"/>
</dbReference>
<evidence type="ECO:0000313" key="1">
    <source>
        <dbReference type="EMBL" id="CAH3155637.1"/>
    </source>
</evidence>
<dbReference type="AlphaFoldDB" id="A0AAU9XRU1"/>
<sequence length="60" mass="7205">MTSTFKEFLLTIKTCTLDVALLSETWLRDQKELLDYVSIDRRCFDIEKTQPDLEHLWLEL</sequence>
<protein>
    <submittedName>
        <fullName evidence="1">Uncharacterized protein</fullName>
    </submittedName>
</protein>
<reference evidence="1 2" key="1">
    <citation type="submission" date="2022-05" db="EMBL/GenBank/DDBJ databases">
        <authorList>
            <consortium name="Genoscope - CEA"/>
            <person name="William W."/>
        </authorList>
    </citation>
    <scope>NUCLEOTIDE SEQUENCE [LARGE SCALE GENOMIC DNA]</scope>
</reference>
<comment type="caution">
    <text evidence="1">The sequence shown here is derived from an EMBL/GenBank/DDBJ whole genome shotgun (WGS) entry which is preliminary data.</text>
</comment>